<dbReference type="GO" id="GO:0022857">
    <property type="term" value="F:transmembrane transporter activity"/>
    <property type="evidence" value="ECO:0007669"/>
    <property type="project" value="InterPro"/>
</dbReference>
<feature type="transmembrane region" description="Helical" evidence="6">
    <location>
        <begin position="380"/>
        <end position="401"/>
    </location>
</feature>
<keyword evidence="4 6" id="KW-1133">Transmembrane helix</keyword>
<feature type="transmembrane region" description="Helical" evidence="6">
    <location>
        <begin position="55"/>
        <end position="76"/>
    </location>
</feature>
<feature type="transmembrane region" description="Helical" evidence="6">
    <location>
        <begin position="312"/>
        <end position="333"/>
    </location>
</feature>
<feature type="transmembrane region" description="Helical" evidence="6">
    <location>
        <begin position="353"/>
        <end position="374"/>
    </location>
</feature>
<feature type="transmembrane region" description="Helical" evidence="6">
    <location>
        <begin position="139"/>
        <end position="162"/>
    </location>
</feature>
<comment type="caution">
    <text evidence="8">The sequence shown here is derived from an EMBL/GenBank/DDBJ whole genome shotgun (WGS) entry which is preliminary data.</text>
</comment>
<dbReference type="InterPro" id="IPR036259">
    <property type="entry name" value="MFS_trans_sf"/>
</dbReference>
<protein>
    <submittedName>
        <fullName evidence="8">YwoG protein</fullName>
    </submittedName>
</protein>
<dbReference type="OrthoDB" id="443312at2759"/>
<dbReference type="Proteomes" id="UP000604046">
    <property type="component" value="Unassembled WGS sequence"/>
</dbReference>
<evidence type="ECO:0000259" key="7">
    <source>
        <dbReference type="PROSITE" id="PS50850"/>
    </source>
</evidence>
<evidence type="ECO:0000256" key="5">
    <source>
        <dbReference type="ARBA" id="ARBA00023136"/>
    </source>
</evidence>
<sequence length="414" mass="43626">MEAEVRQMQTSRQILGMLVPVYSTCLLCRMIRGLVSVPVPLHVLDLGGSTAEVGLLVSFYGIGYMMANVPGGFLLPCMGAKRTLLLACACFLLSTGICFVEDVRMLMVSQFLLGLANSLSALAQQTFISGTVPSERRGFALSIMGTLASLALALGPSLGSLLQGNLGIRAVFVAQLACGILAALVSFFLGEKEEAMEEALTPIRSESSGVLQAKDAVLQNSGRLLRVLCFACAVQCVRKGREFFFPLAGRQAGFSDVFIGQVAGWSFLVDMLVSPLAGQFMDSYGRRRVGAACLVPQSLGIGLLTFDTAEAFIAFGSLTGLGNGLSAGLLMTIGADLAPSGDGRGAFLAVYRLVYNSMEFITPALLCIITATVSLHAAELAAGATGLLGLLWVLGCVPETLQKQKNTQRAKVQL</sequence>
<keyword evidence="3 6" id="KW-0812">Transmembrane</keyword>
<dbReference type="PROSITE" id="PS00216">
    <property type="entry name" value="SUGAR_TRANSPORT_1"/>
    <property type="match status" value="1"/>
</dbReference>
<dbReference type="InterPro" id="IPR011701">
    <property type="entry name" value="MFS"/>
</dbReference>
<evidence type="ECO:0000256" key="2">
    <source>
        <dbReference type="ARBA" id="ARBA00022475"/>
    </source>
</evidence>
<dbReference type="PANTHER" id="PTHR43124:SF3">
    <property type="entry name" value="CHLORAMPHENICOL EFFLUX PUMP RV0191"/>
    <property type="match status" value="1"/>
</dbReference>
<dbReference type="SUPFAM" id="SSF103473">
    <property type="entry name" value="MFS general substrate transporter"/>
    <property type="match status" value="1"/>
</dbReference>
<dbReference type="AlphaFoldDB" id="A0A812LPL5"/>
<dbReference type="Pfam" id="PF07690">
    <property type="entry name" value="MFS_1"/>
    <property type="match status" value="1"/>
</dbReference>
<keyword evidence="5 6" id="KW-0472">Membrane</keyword>
<feature type="transmembrane region" description="Helical" evidence="6">
    <location>
        <begin position="289"/>
        <end position="306"/>
    </location>
</feature>
<dbReference type="InterPro" id="IPR005829">
    <property type="entry name" value="Sugar_transporter_CS"/>
</dbReference>
<name>A0A812LPL5_9DINO</name>
<dbReference type="GO" id="GO:0005886">
    <property type="term" value="C:plasma membrane"/>
    <property type="evidence" value="ECO:0007669"/>
    <property type="project" value="UniProtKB-SubCell"/>
</dbReference>
<keyword evidence="2" id="KW-1003">Cell membrane</keyword>
<reference evidence="8" key="1">
    <citation type="submission" date="2021-02" db="EMBL/GenBank/DDBJ databases">
        <authorList>
            <person name="Dougan E. K."/>
            <person name="Rhodes N."/>
            <person name="Thang M."/>
            <person name="Chan C."/>
        </authorList>
    </citation>
    <scope>NUCLEOTIDE SEQUENCE</scope>
</reference>
<proteinExistence type="predicted"/>
<evidence type="ECO:0000313" key="8">
    <source>
        <dbReference type="EMBL" id="CAE7244889.1"/>
    </source>
</evidence>
<feature type="transmembrane region" description="Helical" evidence="6">
    <location>
        <begin position="14"/>
        <end position="35"/>
    </location>
</feature>
<dbReference type="InterPro" id="IPR020846">
    <property type="entry name" value="MFS_dom"/>
</dbReference>
<evidence type="ECO:0000256" key="1">
    <source>
        <dbReference type="ARBA" id="ARBA00004651"/>
    </source>
</evidence>
<dbReference type="Gene3D" id="1.20.1250.20">
    <property type="entry name" value="MFS general substrate transporter like domains"/>
    <property type="match status" value="2"/>
</dbReference>
<dbReference type="PANTHER" id="PTHR43124">
    <property type="entry name" value="PURINE EFFLUX PUMP PBUE"/>
    <property type="match status" value="1"/>
</dbReference>
<gene>
    <name evidence="8" type="primary">ywoG</name>
    <name evidence="8" type="ORF">SNAT2548_LOCUS11504</name>
</gene>
<organism evidence="8 9">
    <name type="scientific">Symbiodinium natans</name>
    <dbReference type="NCBI Taxonomy" id="878477"/>
    <lineage>
        <taxon>Eukaryota</taxon>
        <taxon>Sar</taxon>
        <taxon>Alveolata</taxon>
        <taxon>Dinophyceae</taxon>
        <taxon>Suessiales</taxon>
        <taxon>Symbiodiniaceae</taxon>
        <taxon>Symbiodinium</taxon>
    </lineage>
</organism>
<keyword evidence="9" id="KW-1185">Reference proteome</keyword>
<evidence type="ECO:0000256" key="6">
    <source>
        <dbReference type="SAM" id="Phobius"/>
    </source>
</evidence>
<feature type="transmembrane region" description="Helical" evidence="6">
    <location>
        <begin position="168"/>
        <end position="189"/>
    </location>
</feature>
<comment type="subcellular location">
    <subcellularLocation>
        <location evidence="1">Cell membrane</location>
        <topology evidence="1">Multi-pass membrane protein</topology>
    </subcellularLocation>
</comment>
<evidence type="ECO:0000256" key="4">
    <source>
        <dbReference type="ARBA" id="ARBA00022989"/>
    </source>
</evidence>
<dbReference type="InterPro" id="IPR050189">
    <property type="entry name" value="MFS_Efflux_Transporters"/>
</dbReference>
<accession>A0A812LPL5</accession>
<feature type="domain" description="Major facilitator superfamily (MFS) profile" evidence="7">
    <location>
        <begin position="9"/>
        <end position="401"/>
    </location>
</feature>
<dbReference type="EMBL" id="CAJNDS010001035">
    <property type="protein sequence ID" value="CAE7244889.1"/>
    <property type="molecule type" value="Genomic_DNA"/>
</dbReference>
<dbReference type="PROSITE" id="PS50850">
    <property type="entry name" value="MFS"/>
    <property type="match status" value="1"/>
</dbReference>
<evidence type="ECO:0000256" key="3">
    <source>
        <dbReference type="ARBA" id="ARBA00022692"/>
    </source>
</evidence>
<feature type="transmembrane region" description="Helical" evidence="6">
    <location>
        <begin position="83"/>
        <end position="100"/>
    </location>
</feature>
<evidence type="ECO:0000313" key="9">
    <source>
        <dbReference type="Proteomes" id="UP000604046"/>
    </source>
</evidence>